<protein>
    <submittedName>
        <fullName evidence="1">Uncharacterized protein</fullName>
    </submittedName>
</protein>
<dbReference type="AlphaFoldDB" id="A0AAP0B0J5"/>
<sequence length="58" mass="6347">MRSRCSILLRGWLRCVGGDYLNDVHVGGFLEWPAKRLLPRGVVDVEKFSGGSARGGDS</sequence>
<dbReference type="EMBL" id="JBBWWQ010000018">
    <property type="protein sequence ID" value="KAK8921512.1"/>
    <property type="molecule type" value="Genomic_DNA"/>
</dbReference>
<evidence type="ECO:0000313" key="2">
    <source>
        <dbReference type="Proteomes" id="UP001418222"/>
    </source>
</evidence>
<dbReference type="Proteomes" id="UP001418222">
    <property type="component" value="Unassembled WGS sequence"/>
</dbReference>
<name>A0AAP0B0J5_9ASPA</name>
<comment type="caution">
    <text evidence="1">The sequence shown here is derived from an EMBL/GenBank/DDBJ whole genome shotgun (WGS) entry which is preliminary data.</text>
</comment>
<reference evidence="1 2" key="1">
    <citation type="journal article" date="2022" name="Nat. Plants">
        <title>Genomes of leafy and leafless Platanthera orchids illuminate the evolution of mycoheterotrophy.</title>
        <authorList>
            <person name="Li M.H."/>
            <person name="Liu K.W."/>
            <person name="Li Z."/>
            <person name="Lu H.C."/>
            <person name="Ye Q.L."/>
            <person name="Zhang D."/>
            <person name="Wang J.Y."/>
            <person name="Li Y.F."/>
            <person name="Zhong Z.M."/>
            <person name="Liu X."/>
            <person name="Yu X."/>
            <person name="Liu D.K."/>
            <person name="Tu X.D."/>
            <person name="Liu B."/>
            <person name="Hao Y."/>
            <person name="Liao X.Y."/>
            <person name="Jiang Y.T."/>
            <person name="Sun W.H."/>
            <person name="Chen J."/>
            <person name="Chen Y.Q."/>
            <person name="Ai Y."/>
            <person name="Zhai J.W."/>
            <person name="Wu S.S."/>
            <person name="Zhou Z."/>
            <person name="Hsiao Y.Y."/>
            <person name="Wu W.L."/>
            <person name="Chen Y.Y."/>
            <person name="Lin Y.F."/>
            <person name="Hsu J.L."/>
            <person name="Li C.Y."/>
            <person name="Wang Z.W."/>
            <person name="Zhao X."/>
            <person name="Zhong W.Y."/>
            <person name="Ma X.K."/>
            <person name="Ma L."/>
            <person name="Huang J."/>
            <person name="Chen G.Z."/>
            <person name="Huang M.Z."/>
            <person name="Huang L."/>
            <person name="Peng D.H."/>
            <person name="Luo Y.B."/>
            <person name="Zou S.Q."/>
            <person name="Chen S.P."/>
            <person name="Lan S."/>
            <person name="Tsai W.C."/>
            <person name="Van de Peer Y."/>
            <person name="Liu Z.J."/>
        </authorList>
    </citation>
    <scope>NUCLEOTIDE SEQUENCE [LARGE SCALE GENOMIC DNA]</scope>
    <source>
        <strain evidence="1">Lor287</strain>
    </source>
</reference>
<gene>
    <name evidence="1" type="ORF">KSP39_PZI020865</name>
</gene>
<proteinExistence type="predicted"/>
<evidence type="ECO:0000313" key="1">
    <source>
        <dbReference type="EMBL" id="KAK8921512.1"/>
    </source>
</evidence>
<accession>A0AAP0B0J5</accession>
<organism evidence="1 2">
    <name type="scientific">Platanthera zijinensis</name>
    <dbReference type="NCBI Taxonomy" id="2320716"/>
    <lineage>
        <taxon>Eukaryota</taxon>
        <taxon>Viridiplantae</taxon>
        <taxon>Streptophyta</taxon>
        <taxon>Embryophyta</taxon>
        <taxon>Tracheophyta</taxon>
        <taxon>Spermatophyta</taxon>
        <taxon>Magnoliopsida</taxon>
        <taxon>Liliopsida</taxon>
        <taxon>Asparagales</taxon>
        <taxon>Orchidaceae</taxon>
        <taxon>Orchidoideae</taxon>
        <taxon>Orchideae</taxon>
        <taxon>Orchidinae</taxon>
        <taxon>Platanthera</taxon>
    </lineage>
</organism>
<keyword evidence="2" id="KW-1185">Reference proteome</keyword>